<evidence type="ECO:0000256" key="3">
    <source>
        <dbReference type="RuleBase" id="RU003476"/>
    </source>
</evidence>
<dbReference type="PRINTS" id="PR00502">
    <property type="entry name" value="NUDIXFAMILY"/>
</dbReference>
<evidence type="ECO:0000256" key="2">
    <source>
        <dbReference type="ARBA" id="ARBA00022801"/>
    </source>
</evidence>
<keyword evidence="2 3" id="KW-0378">Hydrolase</keyword>
<dbReference type="RefSeq" id="WP_003389273.1">
    <property type="nucleotide sequence ID" value="NZ_APBN01000006.1"/>
</dbReference>
<dbReference type="AlphaFoldDB" id="M8D609"/>
<dbReference type="Gene3D" id="3.90.79.10">
    <property type="entry name" value="Nucleoside Triphosphate Pyrophosphohydrolase"/>
    <property type="match status" value="1"/>
</dbReference>
<dbReference type="STRING" id="1300222.I532_15216"/>
<dbReference type="PATRIC" id="fig|1300222.3.peg.3183"/>
<name>M8D609_9BACL</name>
<protein>
    <submittedName>
        <fullName evidence="5">MutT/nudix family protein</fullName>
    </submittedName>
</protein>
<comment type="similarity">
    <text evidence="3">Belongs to the Nudix hydrolase family.</text>
</comment>
<evidence type="ECO:0000256" key="1">
    <source>
        <dbReference type="ARBA" id="ARBA00001946"/>
    </source>
</evidence>
<evidence type="ECO:0000259" key="4">
    <source>
        <dbReference type="PROSITE" id="PS51462"/>
    </source>
</evidence>
<dbReference type="Proteomes" id="UP000012081">
    <property type="component" value="Unassembled WGS sequence"/>
</dbReference>
<dbReference type="PROSITE" id="PS00893">
    <property type="entry name" value="NUDIX_BOX"/>
    <property type="match status" value="1"/>
</dbReference>
<keyword evidence="6" id="KW-1185">Reference proteome</keyword>
<dbReference type="InterPro" id="IPR015797">
    <property type="entry name" value="NUDIX_hydrolase-like_dom_sf"/>
</dbReference>
<dbReference type="PANTHER" id="PTHR43046">
    <property type="entry name" value="GDP-MANNOSE MANNOSYL HYDROLASE"/>
    <property type="match status" value="1"/>
</dbReference>
<proteinExistence type="inferred from homology"/>
<dbReference type="PANTHER" id="PTHR43046:SF14">
    <property type="entry name" value="MUTT_NUDIX FAMILY PROTEIN"/>
    <property type="match status" value="1"/>
</dbReference>
<reference evidence="5 6" key="1">
    <citation type="submission" date="2013-03" db="EMBL/GenBank/DDBJ databases">
        <title>Assembly of a new bacterial strain Brevibacillus borstelensis AK1.</title>
        <authorList>
            <person name="Rajan I."/>
            <person name="PoliReddy D."/>
            <person name="Sugumar T."/>
            <person name="Rathinam K."/>
            <person name="Alqarawi S."/>
            <person name="Khalil A.B."/>
            <person name="Sivakumar N."/>
        </authorList>
    </citation>
    <scope>NUCLEOTIDE SEQUENCE [LARGE SCALE GENOMIC DNA]</scope>
    <source>
        <strain evidence="5 6">AK1</strain>
    </source>
</reference>
<dbReference type="InterPro" id="IPR020084">
    <property type="entry name" value="NUDIX_hydrolase_CS"/>
</dbReference>
<dbReference type="InterPro" id="IPR020476">
    <property type="entry name" value="Nudix_hydrolase"/>
</dbReference>
<dbReference type="GO" id="GO:0016787">
    <property type="term" value="F:hydrolase activity"/>
    <property type="evidence" value="ECO:0007669"/>
    <property type="project" value="UniProtKB-KW"/>
</dbReference>
<gene>
    <name evidence="5" type="ORF">I532_15216</name>
</gene>
<feature type="domain" description="Nudix hydrolase" evidence="4">
    <location>
        <begin position="5"/>
        <end position="135"/>
    </location>
</feature>
<dbReference type="GeneID" id="89501649"/>
<evidence type="ECO:0000313" key="5">
    <source>
        <dbReference type="EMBL" id="EMT51704.1"/>
    </source>
</evidence>
<sequence length="141" mass="15741">MTQQAPRIGVGAVILDSDNRLLLVYRNREPEKGTWSIPGGKVDPYEPLEQTVVREIREEVDLDVQVERLLCMAETIRPERGEHWISAIYVTRIVSGEARNREEGGAIGAIGWFALDELPENLACFTVPAVEKLLGEARSQA</sequence>
<dbReference type="OrthoDB" id="9787880at2"/>
<comment type="caution">
    <text evidence="5">The sequence shown here is derived from an EMBL/GenBank/DDBJ whole genome shotgun (WGS) entry which is preliminary data.</text>
</comment>
<dbReference type="EMBL" id="APBN01000006">
    <property type="protein sequence ID" value="EMT51704.1"/>
    <property type="molecule type" value="Genomic_DNA"/>
</dbReference>
<dbReference type="Pfam" id="PF00293">
    <property type="entry name" value="NUDIX"/>
    <property type="match status" value="1"/>
</dbReference>
<accession>M8D609</accession>
<evidence type="ECO:0000313" key="6">
    <source>
        <dbReference type="Proteomes" id="UP000012081"/>
    </source>
</evidence>
<comment type="cofactor">
    <cofactor evidence="1">
        <name>Mg(2+)</name>
        <dbReference type="ChEBI" id="CHEBI:18420"/>
    </cofactor>
</comment>
<dbReference type="PROSITE" id="PS51462">
    <property type="entry name" value="NUDIX"/>
    <property type="match status" value="1"/>
</dbReference>
<dbReference type="SUPFAM" id="SSF55811">
    <property type="entry name" value="Nudix"/>
    <property type="match status" value="1"/>
</dbReference>
<organism evidence="5 6">
    <name type="scientific">Brevibacillus borstelensis AK1</name>
    <dbReference type="NCBI Taxonomy" id="1300222"/>
    <lineage>
        <taxon>Bacteria</taxon>
        <taxon>Bacillati</taxon>
        <taxon>Bacillota</taxon>
        <taxon>Bacilli</taxon>
        <taxon>Bacillales</taxon>
        <taxon>Paenibacillaceae</taxon>
        <taxon>Brevibacillus</taxon>
    </lineage>
</organism>
<dbReference type="InterPro" id="IPR000086">
    <property type="entry name" value="NUDIX_hydrolase_dom"/>
</dbReference>